<evidence type="ECO:0000256" key="1">
    <source>
        <dbReference type="SAM" id="MobiDB-lite"/>
    </source>
</evidence>
<evidence type="ECO:0000313" key="2">
    <source>
        <dbReference type="EMBL" id="KIK73923.1"/>
    </source>
</evidence>
<protein>
    <submittedName>
        <fullName evidence="2">Uncharacterized protein</fullName>
    </submittedName>
</protein>
<dbReference type="HOGENOM" id="CLU_2543265_0_0_1"/>
<proteinExistence type="predicted"/>
<reference evidence="3" key="2">
    <citation type="submission" date="2015-01" db="EMBL/GenBank/DDBJ databases">
        <title>Evolutionary Origins and Diversification of the Mycorrhizal Mutualists.</title>
        <authorList>
            <consortium name="DOE Joint Genome Institute"/>
            <consortium name="Mycorrhizal Genomics Consortium"/>
            <person name="Kohler A."/>
            <person name="Kuo A."/>
            <person name="Nagy L.G."/>
            <person name="Floudas D."/>
            <person name="Copeland A."/>
            <person name="Barry K.W."/>
            <person name="Cichocki N."/>
            <person name="Veneault-Fourrey C."/>
            <person name="LaButti K."/>
            <person name="Lindquist E.A."/>
            <person name="Lipzen A."/>
            <person name="Lundell T."/>
            <person name="Morin E."/>
            <person name="Murat C."/>
            <person name="Riley R."/>
            <person name="Ohm R."/>
            <person name="Sun H."/>
            <person name="Tunlid A."/>
            <person name="Henrissat B."/>
            <person name="Grigoriev I.V."/>
            <person name="Hibbett D.S."/>
            <person name="Martin F."/>
        </authorList>
    </citation>
    <scope>NUCLEOTIDE SEQUENCE [LARGE SCALE GENOMIC DNA]</scope>
    <source>
        <strain evidence="3">Ve08.2h10</strain>
    </source>
</reference>
<dbReference type="Proteomes" id="UP000054538">
    <property type="component" value="Unassembled WGS sequence"/>
</dbReference>
<name>A0A0D0CEL6_9AGAM</name>
<dbReference type="EMBL" id="KN829308">
    <property type="protein sequence ID" value="KIK73923.1"/>
    <property type="molecule type" value="Genomic_DNA"/>
</dbReference>
<reference evidence="2 3" key="1">
    <citation type="submission" date="2014-04" db="EMBL/GenBank/DDBJ databases">
        <authorList>
            <consortium name="DOE Joint Genome Institute"/>
            <person name="Kuo A."/>
            <person name="Kohler A."/>
            <person name="Jargeat P."/>
            <person name="Nagy L.G."/>
            <person name="Floudas D."/>
            <person name="Copeland A."/>
            <person name="Barry K.W."/>
            <person name="Cichocki N."/>
            <person name="Veneault-Fourrey C."/>
            <person name="LaButti K."/>
            <person name="Lindquist E.A."/>
            <person name="Lipzen A."/>
            <person name="Lundell T."/>
            <person name="Morin E."/>
            <person name="Murat C."/>
            <person name="Sun H."/>
            <person name="Tunlid A."/>
            <person name="Henrissat B."/>
            <person name="Grigoriev I.V."/>
            <person name="Hibbett D.S."/>
            <person name="Martin F."/>
            <person name="Nordberg H.P."/>
            <person name="Cantor M.N."/>
            <person name="Hua S.X."/>
        </authorList>
    </citation>
    <scope>NUCLEOTIDE SEQUENCE [LARGE SCALE GENOMIC DNA]</scope>
    <source>
        <strain evidence="2 3">Ve08.2h10</strain>
    </source>
</reference>
<gene>
    <name evidence="2" type="ORF">PAXRUDRAFT_568567</name>
</gene>
<dbReference type="InParanoid" id="A0A0D0CEL6"/>
<accession>A0A0D0CEL6</accession>
<keyword evidence="3" id="KW-1185">Reference proteome</keyword>
<evidence type="ECO:0000313" key="3">
    <source>
        <dbReference type="Proteomes" id="UP000054538"/>
    </source>
</evidence>
<dbReference type="AlphaFoldDB" id="A0A0D0CEL6"/>
<organism evidence="2 3">
    <name type="scientific">Paxillus rubicundulus Ve08.2h10</name>
    <dbReference type="NCBI Taxonomy" id="930991"/>
    <lineage>
        <taxon>Eukaryota</taxon>
        <taxon>Fungi</taxon>
        <taxon>Dikarya</taxon>
        <taxon>Basidiomycota</taxon>
        <taxon>Agaricomycotina</taxon>
        <taxon>Agaricomycetes</taxon>
        <taxon>Agaricomycetidae</taxon>
        <taxon>Boletales</taxon>
        <taxon>Paxilineae</taxon>
        <taxon>Paxillaceae</taxon>
        <taxon>Paxillus</taxon>
    </lineage>
</organism>
<feature type="region of interest" description="Disordered" evidence="1">
    <location>
        <begin position="60"/>
        <end position="83"/>
    </location>
</feature>
<sequence>MPHWGVRNYSSDPISAVQQTYRKPVSMRFYFGMAQGPAFFVSVSSTTNHNPELQRVVNHQRKGTLSPDPNVLPQKYRTAHRQT</sequence>